<protein>
    <submittedName>
        <fullName evidence="2">Nuclear transport factor 2 family protein</fullName>
    </submittedName>
</protein>
<sequence>MSQEAETAERVRELLDRNLQEVFGESNDQRRRAALDELWAEDGVLYAPPGAVRGRAAIDKVAGELRASHPDFVYTPIGMPQVVQNGGRLAWGSGRPGEAPAYTGWDVIIVEDGKIAALYVFLDESSEEYLRSSCQ</sequence>
<evidence type="ECO:0000313" key="3">
    <source>
        <dbReference type="Proteomes" id="UP001169764"/>
    </source>
</evidence>
<comment type="caution">
    <text evidence="2">The sequence shown here is derived from an EMBL/GenBank/DDBJ whole genome shotgun (WGS) entry which is preliminary data.</text>
</comment>
<reference evidence="2" key="1">
    <citation type="submission" date="2023-07" db="EMBL/GenBank/DDBJ databases">
        <authorList>
            <person name="Kim M."/>
        </authorList>
    </citation>
    <scope>NUCLEOTIDE SEQUENCE</scope>
    <source>
        <strain evidence="2">BIUV-7</strain>
    </source>
</reference>
<organism evidence="2 3">
    <name type="scientific">Sphingomonas natans</name>
    <dbReference type="NCBI Taxonomy" id="3063330"/>
    <lineage>
        <taxon>Bacteria</taxon>
        <taxon>Pseudomonadati</taxon>
        <taxon>Pseudomonadota</taxon>
        <taxon>Alphaproteobacteria</taxon>
        <taxon>Sphingomonadales</taxon>
        <taxon>Sphingomonadaceae</taxon>
        <taxon>Sphingomonas</taxon>
    </lineage>
</organism>
<evidence type="ECO:0000313" key="2">
    <source>
        <dbReference type="EMBL" id="MDO6415614.1"/>
    </source>
</evidence>
<name>A0ABT8YBC0_9SPHN</name>
<evidence type="ECO:0000259" key="1">
    <source>
        <dbReference type="Pfam" id="PF12680"/>
    </source>
</evidence>
<keyword evidence="3" id="KW-1185">Reference proteome</keyword>
<accession>A0ABT8YBC0</accession>
<gene>
    <name evidence="2" type="ORF">Q4F19_14585</name>
</gene>
<dbReference type="EMBL" id="JAUOTP010000006">
    <property type="protein sequence ID" value="MDO6415614.1"/>
    <property type="molecule type" value="Genomic_DNA"/>
</dbReference>
<dbReference type="InterPro" id="IPR037401">
    <property type="entry name" value="SnoaL-like"/>
</dbReference>
<dbReference type="SUPFAM" id="SSF54427">
    <property type="entry name" value="NTF2-like"/>
    <property type="match status" value="1"/>
</dbReference>
<dbReference type="RefSeq" id="WP_303543761.1">
    <property type="nucleotide sequence ID" value="NZ_JAUOTP010000006.1"/>
</dbReference>
<dbReference type="Proteomes" id="UP001169764">
    <property type="component" value="Unassembled WGS sequence"/>
</dbReference>
<proteinExistence type="predicted"/>
<dbReference type="Pfam" id="PF12680">
    <property type="entry name" value="SnoaL_2"/>
    <property type="match status" value="1"/>
</dbReference>
<feature type="domain" description="SnoaL-like" evidence="1">
    <location>
        <begin position="29"/>
        <end position="117"/>
    </location>
</feature>
<dbReference type="Gene3D" id="3.10.450.50">
    <property type="match status" value="1"/>
</dbReference>
<dbReference type="InterPro" id="IPR032710">
    <property type="entry name" value="NTF2-like_dom_sf"/>
</dbReference>